<reference evidence="3" key="2">
    <citation type="journal article" date="2024" name="Plant">
        <title>Genomic evolution and insights into agronomic trait innovations of Sesamum species.</title>
        <authorList>
            <person name="Miao H."/>
            <person name="Wang L."/>
            <person name="Qu L."/>
            <person name="Liu H."/>
            <person name="Sun Y."/>
            <person name="Le M."/>
            <person name="Wang Q."/>
            <person name="Wei S."/>
            <person name="Zheng Y."/>
            <person name="Lin W."/>
            <person name="Duan Y."/>
            <person name="Cao H."/>
            <person name="Xiong S."/>
            <person name="Wang X."/>
            <person name="Wei L."/>
            <person name="Li C."/>
            <person name="Ma Q."/>
            <person name="Ju M."/>
            <person name="Zhao R."/>
            <person name="Li G."/>
            <person name="Mu C."/>
            <person name="Tian Q."/>
            <person name="Mei H."/>
            <person name="Zhang T."/>
            <person name="Gao T."/>
            <person name="Zhang H."/>
        </authorList>
    </citation>
    <scope>NUCLEOTIDE SEQUENCE</scope>
    <source>
        <strain evidence="3">KEN8</strain>
    </source>
</reference>
<reference evidence="3" key="1">
    <citation type="submission" date="2020-06" db="EMBL/GenBank/DDBJ databases">
        <authorList>
            <person name="Li T."/>
            <person name="Hu X."/>
            <person name="Zhang T."/>
            <person name="Song X."/>
            <person name="Zhang H."/>
            <person name="Dai N."/>
            <person name="Sheng W."/>
            <person name="Hou X."/>
            <person name="Wei L."/>
        </authorList>
    </citation>
    <scope>NUCLEOTIDE SEQUENCE</scope>
    <source>
        <strain evidence="3">KEN8</strain>
        <tissue evidence="3">Leaf</tissue>
    </source>
</reference>
<dbReference type="Pfam" id="PF10551">
    <property type="entry name" value="MULE"/>
    <property type="match status" value="1"/>
</dbReference>
<dbReference type="PANTHER" id="PTHR31973">
    <property type="entry name" value="POLYPROTEIN, PUTATIVE-RELATED"/>
    <property type="match status" value="1"/>
</dbReference>
<proteinExistence type="predicted"/>
<dbReference type="PANTHER" id="PTHR31973:SF187">
    <property type="entry name" value="MUTATOR TRANSPOSASE MUDRA PROTEIN"/>
    <property type="match status" value="1"/>
</dbReference>
<comment type="caution">
    <text evidence="3">The sequence shown here is derived from an EMBL/GenBank/DDBJ whole genome shotgun (WGS) entry which is preliminary data.</text>
</comment>
<dbReference type="EMBL" id="JACGWM010000127">
    <property type="protein sequence ID" value="KAL0313730.1"/>
    <property type="molecule type" value="Genomic_DNA"/>
</dbReference>
<protein>
    <recommendedName>
        <fullName evidence="2">MULE transposase domain-containing protein</fullName>
    </recommendedName>
</protein>
<accession>A0AAW2L3B1</accession>
<evidence type="ECO:0000313" key="3">
    <source>
        <dbReference type="EMBL" id="KAL0313730.1"/>
    </source>
</evidence>
<evidence type="ECO:0000256" key="1">
    <source>
        <dbReference type="SAM" id="MobiDB-lite"/>
    </source>
</evidence>
<evidence type="ECO:0000259" key="2">
    <source>
        <dbReference type="Pfam" id="PF10551"/>
    </source>
</evidence>
<feature type="compositionally biased region" description="Basic residues" evidence="1">
    <location>
        <begin position="300"/>
        <end position="313"/>
    </location>
</feature>
<organism evidence="3">
    <name type="scientific">Sesamum calycinum</name>
    <dbReference type="NCBI Taxonomy" id="2727403"/>
    <lineage>
        <taxon>Eukaryota</taxon>
        <taxon>Viridiplantae</taxon>
        <taxon>Streptophyta</taxon>
        <taxon>Embryophyta</taxon>
        <taxon>Tracheophyta</taxon>
        <taxon>Spermatophyta</taxon>
        <taxon>Magnoliopsida</taxon>
        <taxon>eudicotyledons</taxon>
        <taxon>Gunneridae</taxon>
        <taxon>Pentapetalae</taxon>
        <taxon>asterids</taxon>
        <taxon>lamiids</taxon>
        <taxon>Lamiales</taxon>
        <taxon>Pedaliaceae</taxon>
        <taxon>Sesamum</taxon>
    </lineage>
</organism>
<name>A0AAW2L3B1_9LAMI</name>
<sequence length="327" mass="36977">MREKGRLVRGRVVMGIVLNMSGRDLSVREKRETGEGQDDGNDDSDGHSGRVVRIPTQPDREVEGAIRDNPNIGIAQLRNTIMRKCRVDVNKSKIKRAKREAIDAIKGVDVVQYNMLWDYCETVRVNNPGSKIILRRAEGSDVFEKLYYSLHAMKQGFVEGCRPVIVLDGCFLKTVFGGQMLAAVGRDANDNMWPIALAIVPVENRENWCWFIREMLDDIGGLGTNLWSFIPDRQKGLIEALKELVPDAAAITDRRDPVEEYIADCYKKDMYLKCYSHMVHVVPGQNEWVQTGCDPSMPPKIKKKRGRPTKAIRKGTDELQGSISTRK</sequence>
<feature type="domain" description="MULE transposase" evidence="2">
    <location>
        <begin position="164"/>
        <end position="249"/>
    </location>
</feature>
<feature type="region of interest" description="Disordered" evidence="1">
    <location>
        <begin position="297"/>
        <end position="327"/>
    </location>
</feature>
<gene>
    <name evidence="3" type="ORF">Scaly_2905700</name>
</gene>
<feature type="region of interest" description="Disordered" evidence="1">
    <location>
        <begin position="25"/>
        <end position="56"/>
    </location>
</feature>
<dbReference type="InterPro" id="IPR018289">
    <property type="entry name" value="MULE_transposase_dom"/>
</dbReference>
<feature type="compositionally biased region" description="Basic and acidic residues" evidence="1">
    <location>
        <begin position="25"/>
        <end position="34"/>
    </location>
</feature>
<dbReference type="AlphaFoldDB" id="A0AAW2L3B1"/>